<feature type="compositionally biased region" description="Basic residues" evidence="1">
    <location>
        <begin position="1363"/>
        <end position="1372"/>
    </location>
</feature>
<feature type="region of interest" description="Disordered" evidence="1">
    <location>
        <begin position="224"/>
        <end position="255"/>
    </location>
</feature>
<dbReference type="EMBL" id="JAVRRG010000116">
    <property type="protein sequence ID" value="KAK5084084.1"/>
    <property type="molecule type" value="Genomic_DNA"/>
</dbReference>
<dbReference type="Proteomes" id="UP001345013">
    <property type="component" value="Unassembled WGS sequence"/>
</dbReference>
<name>A0ABR0K2K3_9EURO</name>
<feature type="compositionally biased region" description="Polar residues" evidence="1">
    <location>
        <begin position="928"/>
        <end position="941"/>
    </location>
</feature>
<feature type="region of interest" description="Disordered" evidence="1">
    <location>
        <begin position="468"/>
        <end position="580"/>
    </location>
</feature>
<feature type="compositionally biased region" description="Basic and acidic residues" evidence="1">
    <location>
        <begin position="954"/>
        <end position="967"/>
    </location>
</feature>
<feature type="compositionally biased region" description="Low complexity" evidence="1">
    <location>
        <begin position="546"/>
        <end position="565"/>
    </location>
</feature>
<feature type="compositionally biased region" description="Polar residues" evidence="1">
    <location>
        <begin position="1302"/>
        <end position="1319"/>
    </location>
</feature>
<sequence>MAFLRRKSGVYHDDVYQEDFEPQRRRRLSKPLTNSSHTNLASLSTQQMTRPKSRGKAAHETSAPVTPASPNESREALRTFLFMSTSEVDMVTPKSKRASVAMMTARFDKNNAQASTSQLSLVSPTLPQRPMSHMQSTRRALDSHMSSVSSLASKEKYGDADFGTVSPTSSTEDISQNPAPRARRTASFTPGIATRAVSLPRGIINEELESAVSDADAATFQELVKERSGTNSEESSFTTPQNDRSGTPTDLEYPNIGRMGVGSLRVINGASSPAPSELSRLSKLLFVPLKRDNSSVYPESEIGTVKSRKSVKDLREEGALPSSTADDAGITKPDVYRSFSFGSGTEARFSYPQANAGTSRTPANSSDVIEEEDQTKMLAEDYMAALPTSPFAAASRPTSHVIVRTTAQTKPDSLTPSALLDAVLDSHGASLSPVSYGIAASTALSQGSVRRHADEPHSRCSFADETLGSSYTLDRPGSSSTTSFFSVPETDSEPDERFKSTVELQPARPRSKSPRKHLQSSPLRQALMQNNPQPGSSNLITDSGYSSNNTSSSAIPPSAGSGVAGNVEHTPQNQERHEPRFPFRTAAQRLGKPLLVEPTPSTKIPSPISAQIESASAMTSTTSFDAAVNWLSTTPALPLPLPSTAGAEPIGDESALVPLNSPPKAQEKQRKKLQKLRRKSTADAAGALVIQRLASVECFNIPAVSSTARSALAQRSEAIPELERTFKTQDHTTRDRNASNLSLALVLQNQILRFPSPEPVNEQREGRSRAQSRSRKRSLSRPRTWFGRSKDEEDVPKQKPMHSEPSKISLSDLGSVADLLGDNPYDMARAKPRTATTPSPWDGRPELVQRRTSPSNITTRTPRPKSMMDDETASQLSKARRIASANRNEPPASRESFEDRGRSPNQIPRQARMSMDGASRSRPRSILSDDTASKLSKARTTSVDRNRSPASRVSFDHQGHDPDRDPHLACASVDDAPPRRPRSMMDDHTASKLSKARRAASTERHQRSASRTSFDDRGGIPGKIPHQAHLSMDEAPPLPPMPSPDEINRRFSYRHGHPSRTSQLAYGNVQCSEPIAVDRPDDAPPPPPHSPRPSYVDNENPKEPGNPSYEALAPRRCSPDHATVRDDGQHEHAVKDGEAPLPPCHSPRPMDVTHEERRTASRKVSWSSQANAWRARKQSANAAFKESWDQPEQPAVPMLQQSPRNDGFVHAAQRCTTVSSQEYLKLSDVRWQNDTYQEQHYPPHGWYPNRPGYFHDTSHAQPYHDYDYEDDQYYQDQYSQAGPDNYVYANNTLHPLSHQDHNYQQQPLSRSSYDASQPSLHPRDTSHMSHFSPNFHQKYPTHDAPQPYLQRRSHTYDDASRPTSRHSHHSRSLSRPLNISRHSRKSLSEELHPLFFDVPPLPSQMSQTQSPHIGR</sequence>
<feature type="region of interest" description="Disordered" evidence="1">
    <location>
        <begin position="755"/>
        <end position="1171"/>
    </location>
</feature>
<feature type="compositionally biased region" description="Basic residues" evidence="1">
    <location>
        <begin position="509"/>
        <end position="518"/>
    </location>
</feature>
<feature type="compositionally biased region" description="Basic and acidic residues" evidence="1">
    <location>
        <begin position="1117"/>
        <end position="1138"/>
    </location>
</feature>
<feature type="compositionally biased region" description="Polar residues" evidence="1">
    <location>
        <begin position="468"/>
        <end position="485"/>
    </location>
</feature>
<gene>
    <name evidence="2" type="ORF">LTR24_007582</name>
</gene>
<protein>
    <submittedName>
        <fullName evidence="2">Uncharacterized protein</fullName>
    </submittedName>
</protein>
<evidence type="ECO:0000256" key="1">
    <source>
        <dbReference type="SAM" id="MobiDB-lite"/>
    </source>
</evidence>
<evidence type="ECO:0000313" key="2">
    <source>
        <dbReference type="EMBL" id="KAK5084084.1"/>
    </source>
</evidence>
<proteinExistence type="predicted"/>
<comment type="caution">
    <text evidence="2">The sequence shown here is derived from an EMBL/GenBank/DDBJ whole genome shotgun (WGS) entry which is preliminary data.</text>
</comment>
<feature type="compositionally biased region" description="Polar residues" evidence="1">
    <location>
        <begin position="229"/>
        <end position="248"/>
    </location>
</feature>
<evidence type="ECO:0000313" key="3">
    <source>
        <dbReference type="Proteomes" id="UP001345013"/>
    </source>
</evidence>
<feature type="compositionally biased region" description="Basic residues" evidence="1">
    <location>
        <begin position="770"/>
        <end position="780"/>
    </location>
</feature>
<feature type="region of interest" description="Disordered" evidence="1">
    <location>
        <begin position="642"/>
        <end position="667"/>
    </location>
</feature>
<keyword evidence="3" id="KW-1185">Reference proteome</keyword>
<feature type="compositionally biased region" description="Polar residues" evidence="1">
    <location>
        <begin position="1059"/>
        <end position="1071"/>
    </location>
</feature>
<feature type="compositionally biased region" description="Polar residues" evidence="1">
    <location>
        <begin position="850"/>
        <end position="861"/>
    </location>
</feature>
<feature type="region of interest" description="Disordered" evidence="1">
    <location>
        <begin position="1297"/>
        <end position="1415"/>
    </location>
</feature>
<accession>A0ABR0K2K3</accession>
<organism evidence="2 3">
    <name type="scientific">Lithohypha guttulata</name>
    <dbReference type="NCBI Taxonomy" id="1690604"/>
    <lineage>
        <taxon>Eukaryota</taxon>
        <taxon>Fungi</taxon>
        <taxon>Dikarya</taxon>
        <taxon>Ascomycota</taxon>
        <taxon>Pezizomycotina</taxon>
        <taxon>Eurotiomycetes</taxon>
        <taxon>Chaetothyriomycetidae</taxon>
        <taxon>Chaetothyriales</taxon>
        <taxon>Trichomeriaceae</taxon>
        <taxon>Lithohypha</taxon>
    </lineage>
</organism>
<feature type="compositionally biased region" description="Polar residues" evidence="1">
    <location>
        <begin position="1403"/>
        <end position="1415"/>
    </location>
</feature>
<feature type="compositionally biased region" description="Basic and acidic residues" evidence="1">
    <location>
        <begin position="788"/>
        <end position="805"/>
    </location>
</feature>
<feature type="region of interest" description="Disordered" evidence="1">
    <location>
        <begin position="145"/>
        <end position="188"/>
    </location>
</feature>
<feature type="compositionally biased region" description="Polar residues" evidence="1">
    <location>
        <begin position="165"/>
        <end position="178"/>
    </location>
</feature>
<feature type="compositionally biased region" description="Polar residues" evidence="1">
    <location>
        <begin position="1162"/>
        <end position="1171"/>
    </location>
</feature>
<feature type="region of interest" description="Disordered" evidence="1">
    <location>
        <begin position="17"/>
        <end position="73"/>
    </location>
</feature>
<reference evidence="2 3" key="1">
    <citation type="submission" date="2023-08" db="EMBL/GenBank/DDBJ databases">
        <title>Black Yeasts Isolated from many extreme environments.</title>
        <authorList>
            <person name="Coleine C."/>
            <person name="Stajich J.E."/>
            <person name="Selbmann L."/>
        </authorList>
    </citation>
    <scope>NUCLEOTIDE SEQUENCE [LARGE SCALE GENOMIC DNA]</scope>
    <source>
        <strain evidence="2 3">CCFEE 5885</strain>
    </source>
</reference>
<feature type="compositionally biased region" description="Polar residues" evidence="1">
    <location>
        <begin position="31"/>
        <end position="50"/>
    </location>
</feature>
<feature type="compositionally biased region" description="Polar residues" evidence="1">
    <location>
        <begin position="519"/>
        <end position="545"/>
    </location>
</feature>